<dbReference type="InterPro" id="IPR006120">
    <property type="entry name" value="Resolvase_HTH_dom"/>
</dbReference>
<feature type="domain" description="Resolvase HTH" evidence="2">
    <location>
        <begin position="140"/>
        <end position="190"/>
    </location>
</feature>
<evidence type="ECO:0000256" key="1">
    <source>
        <dbReference type="SAM" id="MobiDB-lite"/>
    </source>
</evidence>
<name>A0ABY7WSH4_9LACO</name>
<dbReference type="SUPFAM" id="SSF53041">
    <property type="entry name" value="Resolvase-like"/>
    <property type="match status" value="1"/>
</dbReference>
<evidence type="ECO:0000313" key="3">
    <source>
        <dbReference type="EMBL" id="WDF82744.1"/>
    </source>
</evidence>
<dbReference type="RefSeq" id="WP_274260420.1">
    <property type="nucleotide sequence ID" value="NZ_CP117884.1"/>
</dbReference>
<protein>
    <submittedName>
        <fullName evidence="3">Helix-turn-helix domain-containing protein</fullName>
    </submittedName>
</protein>
<dbReference type="Gene3D" id="1.10.10.60">
    <property type="entry name" value="Homeodomain-like"/>
    <property type="match status" value="1"/>
</dbReference>
<dbReference type="Proteomes" id="UP001220377">
    <property type="component" value="Chromosome"/>
</dbReference>
<gene>
    <name evidence="3" type="ORF">PQ472_00460</name>
</gene>
<dbReference type="Gene3D" id="3.40.50.1390">
    <property type="entry name" value="Resolvase, N-terminal catalytic domain"/>
    <property type="match status" value="1"/>
</dbReference>
<dbReference type="EMBL" id="CP117884">
    <property type="protein sequence ID" value="WDF82744.1"/>
    <property type="molecule type" value="Genomic_DNA"/>
</dbReference>
<dbReference type="Pfam" id="PF02796">
    <property type="entry name" value="HTH_7"/>
    <property type="match status" value="1"/>
</dbReference>
<organism evidence="3 4">
    <name type="scientific">Lacticaseibacillus pabuli</name>
    <dbReference type="NCBI Taxonomy" id="3025672"/>
    <lineage>
        <taxon>Bacteria</taxon>
        <taxon>Bacillati</taxon>
        <taxon>Bacillota</taxon>
        <taxon>Bacilli</taxon>
        <taxon>Lactobacillales</taxon>
        <taxon>Lactobacillaceae</taxon>
        <taxon>Lacticaseibacillus</taxon>
    </lineage>
</organism>
<dbReference type="InterPro" id="IPR036162">
    <property type="entry name" value="Resolvase-like_N_sf"/>
</dbReference>
<keyword evidence="4" id="KW-1185">Reference proteome</keyword>
<evidence type="ECO:0000313" key="4">
    <source>
        <dbReference type="Proteomes" id="UP001220377"/>
    </source>
</evidence>
<accession>A0ABY7WSH4</accession>
<feature type="region of interest" description="Disordered" evidence="1">
    <location>
        <begin position="127"/>
        <end position="153"/>
    </location>
</feature>
<proteinExistence type="predicted"/>
<feature type="compositionally biased region" description="Basic and acidic residues" evidence="1">
    <location>
        <begin position="132"/>
        <end position="146"/>
    </location>
</feature>
<reference evidence="3 4" key="1">
    <citation type="submission" date="2023-02" db="EMBL/GenBank/DDBJ databases">
        <title>Genome sequence of Lacticaseibacillus sp. KACC 23028.</title>
        <authorList>
            <person name="Kim S."/>
            <person name="Heo J."/>
            <person name="Kwon S.-W."/>
        </authorList>
    </citation>
    <scope>NUCLEOTIDE SEQUENCE [LARGE SCALE GENOMIC DNA]</scope>
    <source>
        <strain evidence="3 4">KACC 23028</strain>
    </source>
</reference>
<evidence type="ECO:0000259" key="2">
    <source>
        <dbReference type="Pfam" id="PF02796"/>
    </source>
</evidence>
<sequence>MIIGYSWNKFNQLENQDNLAQLRTAGARKIFADSVEMCATDRAGFKEMLAFVHTGDEIVLTSILALGQTNGDVAAALVAICDQHVSLNILNLPTFAGVRDPGERWQLTCLLRDFTIFASRREHQPVAFRGDASTHHGERGRKREYAPDSPNPTKRAIYNDVLRMLRQTLPVTQIAQAVGINRKQIYRIKAYALASGDLQASFPTQKRA</sequence>